<comment type="similarity">
    <text evidence="4">Belongs to the cytochrome P450 family.</text>
</comment>
<dbReference type="GO" id="GO:0005506">
    <property type="term" value="F:iron ion binding"/>
    <property type="evidence" value="ECO:0007669"/>
    <property type="project" value="InterPro"/>
</dbReference>
<dbReference type="AlphaFoldDB" id="A0AAD5Y3Y2"/>
<proteinExistence type="inferred from homology"/>
<dbReference type="GO" id="GO:0006707">
    <property type="term" value="P:cholesterol catabolic process"/>
    <property type="evidence" value="ECO:0007669"/>
    <property type="project" value="InterPro"/>
</dbReference>
<keyword evidence="4" id="KW-0503">Monooxygenase</keyword>
<feature type="signal peptide" evidence="5">
    <location>
        <begin position="1"/>
        <end position="20"/>
    </location>
</feature>
<dbReference type="PROSITE" id="PS00086">
    <property type="entry name" value="CYTOCHROME_P450"/>
    <property type="match status" value="1"/>
</dbReference>
<dbReference type="PANTHER" id="PTHR24293:SF0">
    <property type="entry name" value="CYP46A1 PROTEIN-RELATED"/>
    <property type="match status" value="1"/>
</dbReference>
<evidence type="ECO:0000256" key="1">
    <source>
        <dbReference type="ARBA" id="ARBA00022723"/>
    </source>
</evidence>
<dbReference type="InterPro" id="IPR002401">
    <property type="entry name" value="Cyt_P450_E_grp-I"/>
</dbReference>
<dbReference type="PRINTS" id="PR00385">
    <property type="entry name" value="P450"/>
</dbReference>
<evidence type="ECO:0000256" key="2">
    <source>
        <dbReference type="ARBA" id="ARBA00023004"/>
    </source>
</evidence>
<feature type="chain" id="PRO_5042202472" description="Cytochrome P450" evidence="5">
    <location>
        <begin position="21"/>
        <end position="515"/>
    </location>
</feature>
<evidence type="ECO:0000313" key="6">
    <source>
        <dbReference type="EMBL" id="KAJ3228480.1"/>
    </source>
</evidence>
<reference evidence="6" key="1">
    <citation type="submission" date="2020-05" db="EMBL/GenBank/DDBJ databases">
        <title>Phylogenomic resolution of chytrid fungi.</title>
        <authorList>
            <person name="Stajich J.E."/>
            <person name="Amses K."/>
            <person name="Simmons R."/>
            <person name="Seto K."/>
            <person name="Myers J."/>
            <person name="Bonds A."/>
            <person name="Quandt C.A."/>
            <person name="Barry K."/>
            <person name="Liu P."/>
            <person name="Grigoriev I."/>
            <person name="Longcore J.E."/>
            <person name="James T.Y."/>
        </authorList>
    </citation>
    <scope>NUCLEOTIDE SEQUENCE</scope>
    <source>
        <strain evidence="6">JEL0476</strain>
    </source>
</reference>
<evidence type="ECO:0000313" key="7">
    <source>
        <dbReference type="Proteomes" id="UP001211065"/>
    </source>
</evidence>
<dbReference type="InterPro" id="IPR017972">
    <property type="entry name" value="Cyt_P450_CS"/>
</dbReference>
<dbReference type="PANTHER" id="PTHR24293">
    <property type="entry name" value="CYTOCHROME P450 FAMILY 46 SUBFAMILY A"/>
    <property type="match status" value="1"/>
</dbReference>
<dbReference type="InterPro" id="IPR001128">
    <property type="entry name" value="Cyt_P450"/>
</dbReference>
<dbReference type="Gene3D" id="1.10.630.10">
    <property type="entry name" value="Cytochrome P450"/>
    <property type="match status" value="1"/>
</dbReference>
<keyword evidence="5" id="KW-0732">Signal</keyword>
<dbReference type="Pfam" id="PF00067">
    <property type="entry name" value="p450"/>
    <property type="match status" value="1"/>
</dbReference>
<evidence type="ECO:0000256" key="3">
    <source>
        <dbReference type="PIRSR" id="PIRSR602401-1"/>
    </source>
</evidence>
<gene>
    <name evidence="6" type="ORF">HK099_000035</name>
</gene>
<feature type="binding site" description="axial binding residue" evidence="3">
    <location>
        <position position="459"/>
    </location>
    <ligand>
        <name>heme</name>
        <dbReference type="ChEBI" id="CHEBI:30413"/>
    </ligand>
    <ligandPart>
        <name>Fe</name>
        <dbReference type="ChEBI" id="CHEBI:18248"/>
    </ligandPart>
</feature>
<dbReference type="EMBL" id="JADGJW010000001">
    <property type="protein sequence ID" value="KAJ3228480.1"/>
    <property type="molecule type" value="Genomic_DNA"/>
</dbReference>
<keyword evidence="3 4" id="KW-0349">Heme</keyword>
<dbReference type="GO" id="GO:0020037">
    <property type="term" value="F:heme binding"/>
    <property type="evidence" value="ECO:0007669"/>
    <property type="project" value="InterPro"/>
</dbReference>
<dbReference type="Proteomes" id="UP001211065">
    <property type="component" value="Unassembled WGS sequence"/>
</dbReference>
<protein>
    <recommendedName>
        <fullName evidence="8">Cytochrome P450</fullName>
    </recommendedName>
</protein>
<evidence type="ECO:0000256" key="4">
    <source>
        <dbReference type="RuleBase" id="RU000461"/>
    </source>
</evidence>
<keyword evidence="4" id="KW-0560">Oxidoreductase</keyword>
<keyword evidence="2 3" id="KW-0408">Iron</keyword>
<sequence>MKNLVTVISIAAITVFLITTKKKKPTYNNIPVYKGGVFFFGHLFQFLKFGKKKKVHELIEDFNKSDPIISYYFFNVEGIMTSKAELIRGVLNSKNFVRDDFAIKAFEGISKFSLFVLPTSDLWKKHRKMIQPAFAPQHLERSFNVTSEVCDRLFALIEDGSNNVPMHDYLNYISCDVIGKVAFSYDFEFTNSIKNLKDPKFNVIRQFDSIASNYEKNFSELKFFLAAVGMRIATPKVLWGLLGAYPDKGTHANISNTVRRIVQEKKSGVSENKSYAEAAVGKWEMDVLDRLLENSSETESDPHESEEAPFTDEELCDEIFGFFLAGHETTANSLSFMLLELTKYPLIAKRLTEEIDPVMNDGNFAFQKLGELKYLDCFIKESLRMHPVLPGIGKVASKDEFLGEYFIKKGTPVMANLMCVHFSEQYWDKPKVFLPERWENNFTPVPGSYAPFGDGPHNCIGQKLALIEMKVVLSKILHTFDFVPREGQNFDVVYNLTMRLKDGIYLNLKKRKHVK</sequence>
<dbReference type="InterPro" id="IPR039983">
    <property type="entry name" value="CYP46A1"/>
</dbReference>
<dbReference type="PRINTS" id="PR00463">
    <property type="entry name" value="EP450I"/>
</dbReference>
<organism evidence="6 7">
    <name type="scientific">Clydaea vesicula</name>
    <dbReference type="NCBI Taxonomy" id="447962"/>
    <lineage>
        <taxon>Eukaryota</taxon>
        <taxon>Fungi</taxon>
        <taxon>Fungi incertae sedis</taxon>
        <taxon>Chytridiomycota</taxon>
        <taxon>Chytridiomycota incertae sedis</taxon>
        <taxon>Chytridiomycetes</taxon>
        <taxon>Lobulomycetales</taxon>
        <taxon>Lobulomycetaceae</taxon>
        <taxon>Clydaea</taxon>
    </lineage>
</organism>
<dbReference type="SUPFAM" id="SSF48264">
    <property type="entry name" value="Cytochrome P450"/>
    <property type="match status" value="1"/>
</dbReference>
<accession>A0AAD5Y3Y2</accession>
<name>A0AAD5Y3Y2_9FUNG</name>
<keyword evidence="1 3" id="KW-0479">Metal-binding</keyword>
<evidence type="ECO:0000256" key="5">
    <source>
        <dbReference type="SAM" id="SignalP"/>
    </source>
</evidence>
<comment type="cofactor">
    <cofactor evidence="3">
        <name>heme</name>
        <dbReference type="ChEBI" id="CHEBI:30413"/>
    </cofactor>
</comment>
<evidence type="ECO:0008006" key="8">
    <source>
        <dbReference type="Google" id="ProtNLM"/>
    </source>
</evidence>
<keyword evidence="7" id="KW-1185">Reference proteome</keyword>
<dbReference type="GO" id="GO:0033781">
    <property type="term" value="F:cholesterol 24-hydroxylase activity"/>
    <property type="evidence" value="ECO:0007669"/>
    <property type="project" value="InterPro"/>
</dbReference>
<comment type="caution">
    <text evidence="6">The sequence shown here is derived from an EMBL/GenBank/DDBJ whole genome shotgun (WGS) entry which is preliminary data.</text>
</comment>
<dbReference type="InterPro" id="IPR036396">
    <property type="entry name" value="Cyt_P450_sf"/>
</dbReference>